<name>A0A239MZM0_9ACTN</name>
<sequence>MPDDDTSEPGQGPSGSAAEPAPWQSCITTLLEQEPPFVPDRAQAMTLLVQYPPGHPGIPPHRHTGPAFGYVIEGEMLFELEGEPERVVRAGESFWEPGGDVIHYQDGNNQADQWLRFVVVMLCEQGRPMLTFVDDGELAARRDRRAPRPA</sequence>
<dbReference type="Pfam" id="PF07883">
    <property type="entry name" value="Cupin_2"/>
    <property type="match status" value="1"/>
</dbReference>
<gene>
    <name evidence="3" type="ORF">SAMN05216252_12920</name>
</gene>
<dbReference type="Proteomes" id="UP000198280">
    <property type="component" value="Unassembled WGS sequence"/>
</dbReference>
<proteinExistence type="predicted"/>
<evidence type="ECO:0000256" key="1">
    <source>
        <dbReference type="SAM" id="MobiDB-lite"/>
    </source>
</evidence>
<dbReference type="AlphaFoldDB" id="A0A239MZM0"/>
<dbReference type="Gene3D" id="2.60.120.10">
    <property type="entry name" value="Jelly Rolls"/>
    <property type="match status" value="1"/>
</dbReference>
<dbReference type="InterPro" id="IPR011051">
    <property type="entry name" value="RmlC_Cupin_sf"/>
</dbReference>
<dbReference type="PANTHER" id="PTHR38599:SF1">
    <property type="entry name" value="CUPIN DOMAIN PROTEIN (AFU_ORTHOLOGUE AFUA_3G13620)"/>
    <property type="match status" value="1"/>
</dbReference>
<dbReference type="OrthoDB" id="4270834at2"/>
<reference evidence="3 4" key="1">
    <citation type="submission" date="2017-06" db="EMBL/GenBank/DDBJ databases">
        <authorList>
            <person name="Kim H.J."/>
            <person name="Triplett B.A."/>
        </authorList>
    </citation>
    <scope>NUCLEOTIDE SEQUENCE [LARGE SCALE GENOMIC DNA]</scope>
    <source>
        <strain evidence="3 4">CGMCC 4.1858</strain>
    </source>
</reference>
<dbReference type="SUPFAM" id="SSF51182">
    <property type="entry name" value="RmlC-like cupins"/>
    <property type="match status" value="1"/>
</dbReference>
<feature type="region of interest" description="Disordered" evidence="1">
    <location>
        <begin position="1"/>
        <end position="22"/>
    </location>
</feature>
<dbReference type="InterPro" id="IPR014710">
    <property type="entry name" value="RmlC-like_jellyroll"/>
</dbReference>
<dbReference type="InterPro" id="IPR013096">
    <property type="entry name" value="Cupin_2"/>
</dbReference>
<feature type="domain" description="Cupin type-2" evidence="2">
    <location>
        <begin position="48"/>
        <end position="105"/>
    </location>
</feature>
<evidence type="ECO:0000259" key="2">
    <source>
        <dbReference type="Pfam" id="PF07883"/>
    </source>
</evidence>
<organism evidence="3 4">
    <name type="scientific">Actinacidiphila glaucinigra</name>
    <dbReference type="NCBI Taxonomy" id="235986"/>
    <lineage>
        <taxon>Bacteria</taxon>
        <taxon>Bacillati</taxon>
        <taxon>Actinomycetota</taxon>
        <taxon>Actinomycetes</taxon>
        <taxon>Kitasatosporales</taxon>
        <taxon>Streptomycetaceae</taxon>
        <taxon>Actinacidiphila</taxon>
    </lineage>
</organism>
<dbReference type="RefSeq" id="WP_089228157.1">
    <property type="nucleotide sequence ID" value="NZ_FZOF01000029.1"/>
</dbReference>
<dbReference type="EMBL" id="FZOF01000029">
    <property type="protein sequence ID" value="SNT47614.1"/>
    <property type="molecule type" value="Genomic_DNA"/>
</dbReference>
<accession>A0A239MZM0</accession>
<evidence type="ECO:0000313" key="4">
    <source>
        <dbReference type="Proteomes" id="UP000198280"/>
    </source>
</evidence>
<dbReference type="PANTHER" id="PTHR38599">
    <property type="entry name" value="CUPIN DOMAIN PROTEIN (AFU_ORTHOLOGUE AFUA_3G13620)"/>
    <property type="match status" value="1"/>
</dbReference>
<evidence type="ECO:0000313" key="3">
    <source>
        <dbReference type="EMBL" id="SNT47614.1"/>
    </source>
</evidence>
<protein>
    <submittedName>
        <fullName evidence="3">Cupin domain protein</fullName>
    </submittedName>
</protein>
<keyword evidence="4" id="KW-1185">Reference proteome</keyword>